<feature type="region of interest" description="Disordered" evidence="1">
    <location>
        <begin position="192"/>
        <end position="248"/>
    </location>
</feature>
<evidence type="ECO:0000259" key="3">
    <source>
        <dbReference type="PROSITE" id="PS51082"/>
    </source>
</evidence>
<feature type="domain" description="CRIB" evidence="2">
    <location>
        <begin position="487"/>
        <end position="500"/>
    </location>
</feature>
<dbReference type="InterPro" id="IPR003124">
    <property type="entry name" value="WH2_dom"/>
</dbReference>
<name>A0A0M3HR11_ASCLU</name>
<dbReference type="GO" id="GO:0003779">
    <property type="term" value="F:actin binding"/>
    <property type="evidence" value="ECO:0007669"/>
    <property type="project" value="InterPro"/>
</dbReference>
<dbReference type="SMART" id="SM00285">
    <property type="entry name" value="PBD"/>
    <property type="match status" value="1"/>
</dbReference>
<dbReference type="InterPro" id="IPR000095">
    <property type="entry name" value="CRIB_dom"/>
</dbReference>
<feature type="compositionally biased region" description="Pro residues" evidence="1">
    <location>
        <begin position="640"/>
        <end position="649"/>
    </location>
</feature>
<feature type="domain" description="WH2" evidence="3">
    <location>
        <begin position="776"/>
        <end position="793"/>
    </location>
</feature>
<feature type="region of interest" description="Disordered" evidence="1">
    <location>
        <begin position="351"/>
        <end position="378"/>
    </location>
</feature>
<feature type="compositionally biased region" description="Low complexity" evidence="1">
    <location>
        <begin position="629"/>
        <end position="638"/>
    </location>
</feature>
<reference evidence="5" key="1">
    <citation type="submission" date="2017-02" db="UniProtKB">
        <authorList>
            <consortium name="WormBaseParasite"/>
        </authorList>
    </citation>
    <scope>IDENTIFICATION</scope>
</reference>
<feature type="region of interest" description="Disordered" evidence="1">
    <location>
        <begin position="553"/>
        <end position="701"/>
    </location>
</feature>
<dbReference type="Proteomes" id="UP000036681">
    <property type="component" value="Unplaced"/>
</dbReference>
<evidence type="ECO:0000313" key="5">
    <source>
        <dbReference type="WBParaSite" id="ALUE_0000464701-mRNA-1"/>
    </source>
</evidence>
<feature type="compositionally biased region" description="Low complexity" evidence="1">
    <location>
        <begin position="148"/>
        <end position="159"/>
    </location>
</feature>
<dbReference type="PROSITE" id="PS51082">
    <property type="entry name" value="WH2"/>
    <property type="match status" value="1"/>
</dbReference>
<dbReference type="WBParaSite" id="ALUE_0000464701-mRNA-1">
    <property type="protein sequence ID" value="ALUE_0000464701-mRNA-1"/>
    <property type="gene ID" value="ALUE_0000464701"/>
</dbReference>
<feature type="region of interest" description="Disordered" evidence="1">
    <location>
        <begin position="140"/>
        <end position="162"/>
    </location>
</feature>
<dbReference type="AlphaFoldDB" id="A0A0M3HR11"/>
<feature type="compositionally biased region" description="Pro residues" evidence="1">
    <location>
        <begin position="674"/>
        <end position="694"/>
    </location>
</feature>
<dbReference type="Gene3D" id="3.90.810.10">
    <property type="entry name" value="CRIB domain"/>
    <property type="match status" value="2"/>
</dbReference>
<feature type="compositionally biased region" description="Polar residues" evidence="1">
    <location>
        <begin position="567"/>
        <end position="585"/>
    </location>
</feature>
<feature type="compositionally biased region" description="Pro residues" evidence="1">
    <location>
        <begin position="657"/>
        <end position="667"/>
    </location>
</feature>
<dbReference type="Pfam" id="PF00786">
    <property type="entry name" value="PBD"/>
    <property type="match status" value="1"/>
</dbReference>
<evidence type="ECO:0000259" key="2">
    <source>
        <dbReference type="PROSITE" id="PS50108"/>
    </source>
</evidence>
<sequence>MWMAFGGHSIRRRSRVTSESDLNSLWLLNETPFCGSVLGSVHSEYTHWPAAVQLGYDRLHFGNTFSANYFSNSESRHYGDELLLYNYTPPYDVYYFDSGSESQIRCPTPDYSPSESPSQECSRLSVDSLYGGTCRVNSGRADEVETDSGSSGYASSSLSQKWEHCPPPVNKCAHRKRCCCCSDCTHLNVASDQQQSQIDTRRSYSRQEPIPPIHSDERNSRVKAVTFSEPLSTDVHPSVESSSSANDGSFRRRATQILSPARKWLSLPLRIEHTSLIGQLPELQHRVKATLEAIMSHEISSELWKAARGSSSSSTPVKSGGVTVSNSVTVGGLLHSSSEVDVSSKRSSMMSAVFDGESSKTDVRKRPPLPPNPPSRYRILKYSNVSAQRVSGESSSVCSSSNDERVLEGKLQAQKGSRSGANGVSGAATTLQASGHQYPSLQNRTGITSMGAIPNVGGQLANLVSSTRSKKKSTKKDKKTRIRKEDISNPTNFLHKVHVGWDQDGGFSQETYDGEPMDESILTLLRAAGQNPDRMTKEDLDFSYRFITDYQKTTQSPVVPPPPPPLMQQNTQRSYHPSQAMQNATSPPPPPPPPIRREASLTSTPPSRPPQRPPAVSRPLARPLPTPPSLSSGSSYRPNDAPPPPPPPNFAAGDSSIPPPPPPPPPTIQTGGVAPPPPPPPPPIGPAPALPPPAAGGRANLLNKPKLTRLPLAISRLLFRGSLDRMLSFAYFSPVHIYSCPNQLYIGLNELKEIHAGIALRPVSMNAQNDNNNVGSREDVMAQIRQGANLKPVDKAAIENRKSTPNITDVGGIAGALARALEERRRNMHNSDGENSLCIFQFSAHC</sequence>
<dbReference type="SMART" id="SM00246">
    <property type="entry name" value="WH2"/>
    <property type="match status" value="2"/>
</dbReference>
<organism evidence="4 5">
    <name type="scientific">Ascaris lumbricoides</name>
    <name type="common">Giant roundworm</name>
    <dbReference type="NCBI Taxonomy" id="6252"/>
    <lineage>
        <taxon>Eukaryota</taxon>
        <taxon>Metazoa</taxon>
        <taxon>Ecdysozoa</taxon>
        <taxon>Nematoda</taxon>
        <taxon>Chromadorea</taxon>
        <taxon>Rhabditida</taxon>
        <taxon>Spirurina</taxon>
        <taxon>Ascaridomorpha</taxon>
        <taxon>Ascaridoidea</taxon>
        <taxon>Ascarididae</taxon>
        <taxon>Ascaris</taxon>
    </lineage>
</organism>
<evidence type="ECO:0000313" key="4">
    <source>
        <dbReference type="Proteomes" id="UP000036681"/>
    </source>
</evidence>
<evidence type="ECO:0000256" key="1">
    <source>
        <dbReference type="SAM" id="MobiDB-lite"/>
    </source>
</evidence>
<dbReference type="PROSITE" id="PS50108">
    <property type="entry name" value="CRIB"/>
    <property type="match status" value="1"/>
</dbReference>
<feature type="compositionally biased region" description="Basic residues" evidence="1">
    <location>
        <begin position="468"/>
        <end position="482"/>
    </location>
</feature>
<keyword evidence="4" id="KW-1185">Reference proteome</keyword>
<dbReference type="InterPro" id="IPR036936">
    <property type="entry name" value="CRIB_dom_sf"/>
</dbReference>
<protein>
    <submittedName>
        <fullName evidence="5">CRIB domain-containing protein</fullName>
    </submittedName>
</protein>
<proteinExistence type="predicted"/>
<feature type="region of interest" description="Disordered" evidence="1">
    <location>
        <begin position="463"/>
        <end position="484"/>
    </location>
</feature>
<accession>A0A0M3HR11</accession>